<feature type="domain" description="Cupin type-2" evidence="2">
    <location>
        <begin position="53"/>
        <end position="122"/>
    </location>
</feature>
<protein>
    <submittedName>
        <fullName evidence="3">Cupin domain-containing protein</fullName>
    </submittedName>
</protein>
<name>A0ABS1WUT4_9GAMM</name>
<evidence type="ECO:0000313" key="4">
    <source>
        <dbReference type="Proteomes" id="UP000661077"/>
    </source>
</evidence>
<organism evidence="3 4">
    <name type="scientific">Steroidobacter gossypii</name>
    <dbReference type="NCBI Taxonomy" id="2805490"/>
    <lineage>
        <taxon>Bacteria</taxon>
        <taxon>Pseudomonadati</taxon>
        <taxon>Pseudomonadota</taxon>
        <taxon>Gammaproteobacteria</taxon>
        <taxon>Steroidobacterales</taxon>
        <taxon>Steroidobacteraceae</taxon>
        <taxon>Steroidobacter</taxon>
    </lineage>
</organism>
<feature type="chain" id="PRO_5045166313" evidence="1">
    <location>
        <begin position="24"/>
        <end position="137"/>
    </location>
</feature>
<dbReference type="RefSeq" id="WP_203166742.1">
    <property type="nucleotide sequence ID" value="NZ_JAEVLS010000002.1"/>
</dbReference>
<keyword evidence="1" id="KW-0732">Signal</keyword>
<dbReference type="InterPro" id="IPR013096">
    <property type="entry name" value="Cupin_2"/>
</dbReference>
<evidence type="ECO:0000259" key="2">
    <source>
        <dbReference type="Pfam" id="PF07883"/>
    </source>
</evidence>
<dbReference type="SUPFAM" id="SSF51182">
    <property type="entry name" value="RmlC-like cupins"/>
    <property type="match status" value="1"/>
</dbReference>
<keyword evidence="4" id="KW-1185">Reference proteome</keyword>
<dbReference type="Proteomes" id="UP000661077">
    <property type="component" value="Unassembled WGS sequence"/>
</dbReference>
<gene>
    <name evidence="3" type="ORF">JM946_08230</name>
</gene>
<reference evidence="3 4" key="1">
    <citation type="journal article" date="2021" name="Int. J. Syst. Evol. Microbiol.">
        <title>Steroidobacter gossypii sp. nov., isolated from soil of cotton cropping field.</title>
        <authorList>
            <person name="Huang R."/>
            <person name="Yang S."/>
            <person name="Zhen C."/>
            <person name="Liu W."/>
        </authorList>
    </citation>
    <scope>NUCLEOTIDE SEQUENCE [LARGE SCALE GENOMIC DNA]</scope>
    <source>
        <strain evidence="3 4">S1-65</strain>
    </source>
</reference>
<evidence type="ECO:0000313" key="3">
    <source>
        <dbReference type="EMBL" id="MBM0104731.1"/>
    </source>
</evidence>
<evidence type="ECO:0000256" key="1">
    <source>
        <dbReference type="SAM" id="SignalP"/>
    </source>
</evidence>
<feature type="signal peptide" evidence="1">
    <location>
        <begin position="1"/>
        <end position="23"/>
    </location>
</feature>
<dbReference type="PANTHER" id="PTHR38599">
    <property type="entry name" value="CUPIN DOMAIN PROTEIN (AFU_ORTHOLOGUE AFUA_3G13620)"/>
    <property type="match status" value="1"/>
</dbReference>
<dbReference type="InterPro" id="IPR014710">
    <property type="entry name" value="RmlC-like_jellyroll"/>
</dbReference>
<dbReference type="Gene3D" id="2.60.120.10">
    <property type="entry name" value="Jelly Rolls"/>
    <property type="match status" value="1"/>
</dbReference>
<proteinExistence type="predicted"/>
<sequence>MFKLKQCGMALAAACALMTTAQANDVDAAHPKVTELFTKALSDYPGKEALMITVEFPPGAMDPVHKHDAHAFVYVVEGSIVMGVKGGREVTLKAGDTFYEAPTDIHTVGRNASKTESAKFLVLLLKNQGEQFFKPLN</sequence>
<dbReference type="InterPro" id="IPR011051">
    <property type="entry name" value="RmlC_Cupin_sf"/>
</dbReference>
<comment type="caution">
    <text evidence="3">The sequence shown here is derived from an EMBL/GenBank/DDBJ whole genome shotgun (WGS) entry which is preliminary data.</text>
</comment>
<dbReference type="EMBL" id="JAEVLS010000002">
    <property type="protein sequence ID" value="MBM0104731.1"/>
    <property type="molecule type" value="Genomic_DNA"/>
</dbReference>
<dbReference type="CDD" id="cd02234">
    <property type="entry name" value="cupin_BLR7677-like"/>
    <property type="match status" value="1"/>
</dbReference>
<accession>A0ABS1WUT4</accession>
<dbReference type="PANTHER" id="PTHR38599:SF1">
    <property type="entry name" value="CUPIN DOMAIN PROTEIN (AFU_ORTHOLOGUE AFUA_3G13620)"/>
    <property type="match status" value="1"/>
</dbReference>
<dbReference type="Pfam" id="PF07883">
    <property type="entry name" value="Cupin_2"/>
    <property type="match status" value="1"/>
</dbReference>